<protein>
    <recommendedName>
        <fullName evidence="5">F-box domain-containing protein</fullName>
    </recommendedName>
</protein>
<sequence length="642" mass="71261">MDLAPLFQTNAPPSEHEESYLLQRITSLDDSLGALDVELALAEQTLEELNTRHSKLKETRKGYASIVSPFRRLPVDVWIEIMKFAVWSTPDIPADAAPSANILARQGIIGLATAPTLTAGKAPEAEEGSASHWPEARQLSTLTRVSKDWQHLLHDVAILWSSLELHIYCNDFGLDTFAPHLETWFCRSGQLPWSLKLLVSKRHIIAPVFASFLLRNCHRWKALKIYMQDLDILAPLFYLEPSPETKPPLWLMDAGEPPASPKEEHIWTNLEQLSLDGWFTDSAQIKPFSLVDNDSNDSVDPDSDSEGPGTLHSPHSIRLRGSMPALTSLVLDLPCQKIHSWDWIPWAQLVDLDLKTGDSYEDNVSFLAKCSDALQRCSLVFTPSLRLPLAIPLGPLHDVTHGVANLHIAQALDDEEQDEGGAGSEDDNSDSTNSLDPAHDSAVRLGGLKELTLKKIGYIAPILSRLTLPSLQKLHITMSPLNEPEPYLGAALIDMLDRSGCAAVEDACASPKSNSLQTSTGPPLTYLMLALENTMHRRVVAPVITNGEYLRIFERTKKLKTLHIKDFSTDAQFLEKIDHRGLLPRLKRISFVVDASEDVPESPLHLSQSEKVISVEWIRVIRDSVQTMSPEGKSKPACSSNY</sequence>
<dbReference type="OrthoDB" id="3365698at2759"/>
<keyword evidence="4" id="KW-1185">Reference proteome</keyword>
<accession>A0A8H6I3P4</accession>
<evidence type="ECO:0008006" key="5">
    <source>
        <dbReference type="Google" id="ProtNLM"/>
    </source>
</evidence>
<evidence type="ECO:0000256" key="1">
    <source>
        <dbReference type="SAM" id="Coils"/>
    </source>
</evidence>
<dbReference type="EMBL" id="JACGCI010000024">
    <property type="protein sequence ID" value="KAF6756878.1"/>
    <property type="molecule type" value="Genomic_DNA"/>
</dbReference>
<reference evidence="3 4" key="1">
    <citation type="submission" date="2020-07" db="EMBL/GenBank/DDBJ databases">
        <title>Comparative genomics of pyrophilous fungi reveals a link between fire events and developmental genes.</title>
        <authorList>
            <consortium name="DOE Joint Genome Institute"/>
            <person name="Steindorff A.S."/>
            <person name="Carver A."/>
            <person name="Calhoun S."/>
            <person name="Stillman K."/>
            <person name="Liu H."/>
            <person name="Lipzen A."/>
            <person name="Pangilinan J."/>
            <person name="Labutti K."/>
            <person name="Bruns T.D."/>
            <person name="Grigoriev I.V."/>
        </authorList>
    </citation>
    <scope>NUCLEOTIDE SEQUENCE [LARGE SCALE GENOMIC DNA]</scope>
    <source>
        <strain evidence="3 4">CBS 144469</strain>
    </source>
</reference>
<evidence type="ECO:0000313" key="3">
    <source>
        <dbReference type="EMBL" id="KAF6756878.1"/>
    </source>
</evidence>
<feature type="coiled-coil region" evidence="1">
    <location>
        <begin position="32"/>
        <end position="59"/>
    </location>
</feature>
<feature type="region of interest" description="Disordered" evidence="2">
    <location>
        <begin position="414"/>
        <end position="439"/>
    </location>
</feature>
<feature type="compositionally biased region" description="Acidic residues" evidence="2">
    <location>
        <begin position="414"/>
        <end position="429"/>
    </location>
</feature>
<evidence type="ECO:0000313" key="4">
    <source>
        <dbReference type="Proteomes" id="UP000521943"/>
    </source>
</evidence>
<feature type="region of interest" description="Disordered" evidence="2">
    <location>
        <begin position="292"/>
        <end position="314"/>
    </location>
</feature>
<proteinExistence type="predicted"/>
<feature type="compositionally biased region" description="Acidic residues" evidence="2">
    <location>
        <begin position="294"/>
        <end position="305"/>
    </location>
</feature>
<dbReference type="AlphaFoldDB" id="A0A8H6I3P4"/>
<name>A0A8H6I3P4_9AGAR</name>
<keyword evidence="1" id="KW-0175">Coiled coil</keyword>
<comment type="caution">
    <text evidence="3">The sequence shown here is derived from an EMBL/GenBank/DDBJ whole genome shotgun (WGS) entry which is preliminary data.</text>
</comment>
<evidence type="ECO:0000256" key="2">
    <source>
        <dbReference type="SAM" id="MobiDB-lite"/>
    </source>
</evidence>
<organism evidence="3 4">
    <name type="scientific">Ephemerocybe angulata</name>
    <dbReference type="NCBI Taxonomy" id="980116"/>
    <lineage>
        <taxon>Eukaryota</taxon>
        <taxon>Fungi</taxon>
        <taxon>Dikarya</taxon>
        <taxon>Basidiomycota</taxon>
        <taxon>Agaricomycotina</taxon>
        <taxon>Agaricomycetes</taxon>
        <taxon>Agaricomycetidae</taxon>
        <taxon>Agaricales</taxon>
        <taxon>Agaricineae</taxon>
        <taxon>Psathyrellaceae</taxon>
        <taxon>Ephemerocybe</taxon>
    </lineage>
</organism>
<gene>
    <name evidence="3" type="ORF">DFP72DRAFT_846254</name>
</gene>
<dbReference type="Proteomes" id="UP000521943">
    <property type="component" value="Unassembled WGS sequence"/>
</dbReference>